<proteinExistence type="predicted"/>
<dbReference type="OrthoDB" id="489489at2"/>
<reference evidence="2 3" key="1">
    <citation type="submission" date="2012-06" db="EMBL/GenBank/DDBJ databases">
        <title>Finished chromosome of genome of Cylindrospermum stagnale PCC 7417.</title>
        <authorList>
            <consortium name="US DOE Joint Genome Institute"/>
            <person name="Gugger M."/>
            <person name="Coursin T."/>
            <person name="Rippka R."/>
            <person name="Tandeau De Marsac N."/>
            <person name="Huntemann M."/>
            <person name="Wei C.-L."/>
            <person name="Han J."/>
            <person name="Detter J.C."/>
            <person name="Han C."/>
            <person name="Tapia R."/>
            <person name="Chen A."/>
            <person name="Kyrpides N."/>
            <person name="Mavromatis K."/>
            <person name="Markowitz V."/>
            <person name="Szeto E."/>
            <person name="Ivanova N."/>
            <person name="Pagani I."/>
            <person name="Pati A."/>
            <person name="Goodwin L."/>
            <person name="Nordberg H.P."/>
            <person name="Cantor M.N."/>
            <person name="Hua S.X."/>
            <person name="Woyke T."/>
            <person name="Kerfeld C.A."/>
        </authorList>
    </citation>
    <scope>NUCLEOTIDE SEQUENCE [LARGE SCALE GENOMIC DNA]</scope>
    <source>
        <strain evidence="2 3">PCC 7417</strain>
    </source>
</reference>
<dbReference type="Proteomes" id="UP000010475">
    <property type="component" value="Chromosome"/>
</dbReference>
<organism evidence="2 3">
    <name type="scientific">Cylindrospermum stagnale PCC 7417</name>
    <dbReference type="NCBI Taxonomy" id="56107"/>
    <lineage>
        <taxon>Bacteria</taxon>
        <taxon>Bacillati</taxon>
        <taxon>Cyanobacteriota</taxon>
        <taxon>Cyanophyceae</taxon>
        <taxon>Nostocales</taxon>
        <taxon>Nostocaceae</taxon>
        <taxon>Cylindrospermum</taxon>
    </lineage>
</organism>
<evidence type="ECO:0000313" key="2">
    <source>
        <dbReference type="EMBL" id="AFZ24779.1"/>
    </source>
</evidence>
<sequence>MSQCTDVDAALARLEAKIDAQNKQISDLKNNKQDKNKNPSAAPNKGYDDKELRLRIEKIERYINKLDADLKVIHDIVNTLTDGIKGFLAIFDNLFQNVATFFGILK</sequence>
<dbReference type="EMBL" id="CP003642">
    <property type="protein sequence ID" value="AFZ24779.1"/>
    <property type="molecule type" value="Genomic_DNA"/>
</dbReference>
<feature type="region of interest" description="Disordered" evidence="1">
    <location>
        <begin position="23"/>
        <end position="48"/>
    </location>
</feature>
<gene>
    <name evidence="2" type="ORF">Cylst_2573</name>
</gene>
<accession>K9WY82</accession>
<dbReference type="HOGENOM" id="CLU_2218744_0_0_3"/>
<keyword evidence="3" id="KW-1185">Reference proteome</keyword>
<dbReference type="STRING" id="56107.Cylst_2573"/>
<dbReference type="KEGG" id="csg:Cylst_2573"/>
<evidence type="ECO:0000256" key="1">
    <source>
        <dbReference type="SAM" id="MobiDB-lite"/>
    </source>
</evidence>
<name>K9WY82_9NOST</name>
<dbReference type="AlphaFoldDB" id="K9WY82"/>
<dbReference type="RefSeq" id="WP_015208033.1">
    <property type="nucleotide sequence ID" value="NC_019757.1"/>
</dbReference>
<evidence type="ECO:0000313" key="3">
    <source>
        <dbReference type="Proteomes" id="UP000010475"/>
    </source>
</evidence>
<protein>
    <submittedName>
        <fullName evidence="2">Uncharacterized protein</fullName>
    </submittedName>
</protein>